<keyword evidence="1" id="KW-1015">Disulfide bond</keyword>
<feature type="transmembrane region" description="Helical" evidence="2">
    <location>
        <begin position="6"/>
        <end position="25"/>
    </location>
</feature>
<dbReference type="EMBL" id="JAUPFM010000004">
    <property type="protein sequence ID" value="KAK2853459.1"/>
    <property type="molecule type" value="Genomic_DNA"/>
</dbReference>
<name>A0AA88T0H7_CHASR</name>
<evidence type="ECO:0000256" key="2">
    <source>
        <dbReference type="SAM" id="Phobius"/>
    </source>
</evidence>
<organism evidence="4 5">
    <name type="scientific">Channa striata</name>
    <name type="common">Snakehead murrel</name>
    <name type="synonym">Ophicephalus striatus</name>
    <dbReference type="NCBI Taxonomy" id="64152"/>
    <lineage>
        <taxon>Eukaryota</taxon>
        <taxon>Metazoa</taxon>
        <taxon>Chordata</taxon>
        <taxon>Craniata</taxon>
        <taxon>Vertebrata</taxon>
        <taxon>Euteleostomi</taxon>
        <taxon>Actinopterygii</taxon>
        <taxon>Neopterygii</taxon>
        <taxon>Teleostei</taxon>
        <taxon>Neoteleostei</taxon>
        <taxon>Acanthomorphata</taxon>
        <taxon>Anabantaria</taxon>
        <taxon>Anabantiformes</taxon>
        <taxon>Channoidei</taxon>
        <taxon>Channidae</taxon>
        <taxon>Channa</taxon>
    </lineage>
</organism>
<sequence>MLKTSGSSIIYIDTLIIVFMLPLFIQTSGQNRIYIYVPGTVTMSEAKQYCRDHYTDVATFRNEDDIDALPSGSCYSGHCWIGLERNMNNTSDWYWSDGDENEYRKWELLEPNNFDGHQNCVVLQWRLWYDTSCDGKYPFLCYEDEPILVQETKTWEDALEHCRNLHLDPFSRSNFFKHVYDLLHIRSADLNATATKAVVDAQTQEVWIGLRFLAGYWLWLDGTPLSNQLDVCPAAGNNCGTVAKTGELKFSNCSDKRMFFCSRN</sequence>
<feature type="domain" description="C-type lectin" evidence="3">
    <location>
        <begin position="29"/>
        <end position="142"/>
    </location>
</feature>
<reference evidence="4" key="1">
    <citation type="submission" date="2023-07" db="EMBL/GenBank/DDBJ databases">
        <title>Chromosome-level Genome Assembly of Striped Snakehead (Channa striata).</title>
        <authorList>
            <person name="Liu H."/>
        </authorList>
    </citation>
    <scope>NUCLEOTIDE SEQUENCE</scope>
    <source>
        <strain evidence="4">Gz</strain>
        <tissue evidence="4">Muscle</tissue>
    </source>
</reference>
<evidence type="ECO:0000313" key="4">
    <source>
        <dbReference type="EMBL" id="KAK2853459.1"/>
    </source>
</evidence>
<evidence type="ECO:0000313" key="5">
    <source>
        <dbReference type="Proteomes" id="UP001187415"/>
    </source>
</evidence>
<keyword evidence="2" id="KW-1133">Transmembrane helix</keyword>
<dbReference type="PANTHER" id="PTHR45784:SF8">
    <property type="entry name" value="C-TYPE MANNOSE RECEPTOR 2-RELATED"/>
    <property type="match status" value="1"/>
</dbReference>
<dbReference type="AlphaFoldDB" id="A0AA88T0H7"/>
<dbReference type="CDD" id="cd00037">
    <property type="entry name" value="CLECT"/>
    <property type="match status" value="1"/>
</dbReference>
<dbReference type="SMART" id="SM00034">
    <property type="entry name" value="CLECT"/>
    <property type="match status" value="2"/>
</dbReference>
<evidence type="ECO:0000259" key="3">
    <source>
        <dbReference type="PROSITE" id="PS50041"/>
    </source>
</evidence>
<protein>
    <recommendedName>
        <fullName evidence="3">C-type lectin domain-containing protein</fullName>
    </recommendedName>
</protein>
<dbReference type="InterPro" id="IPR018378">
    <property type="entry name" value="C-type_lectin_CS"/>
</dbReference>
<dbReference type="Gene3D" id="3.10.100.10">
    <property type="entry name" value="Mannose-Binding Protein A, subunit A"/>
    <property type="match status" value="2"/>
</dbReference>
<dbReference type="InterPro" id="IPR016187">
    <property type="entry name" value="CTDL_fold"/>
</dbReference>
<dbReference type="Pfam" id="PF00059">
    <property type="entry name" value="Lectin_C"/>
    <property type="match status" value="2"/>
</dbReference>
<dbReference type="InterPro" id="IPR001304">
    <property type="entry name" value="C-type_lectin-like"/>
</dbReference>
<keyword evidence="2" id="KW-0472">Membrane</keyword>
<dbReference type="PROSITE" id="PS50041">
    <property type="entry name" value="C_TYPE_LECTIN_2"/>
    <property type="match status" value="2"/>
</dbReference>
<evidence type="ECO:0000256" key="1">
    <source>
        <dbReference type="ARBA" id="ARBA00023157"/>
    </source>
</evidence>
<accession>A0AA88T0H7</accession>
<gene>
    <name evidence="4" type="ORF">Q5P01_006120</name>
</gene>
<dbReference type="InterPro" id="IPR016186">
    <property type="entry name" value="C-type_lectin-like/link_sf"/>
</dbReference>
<keyword evidence="2" id="KW-0812">Transmembrane</keyword>
<proteinExistence type="predicted"/>
<feature type="domain" description="C-type lectin" evidence="3">
    <location>
        <begin position="137"/>
        <end position="262"/>
    </location>
</feature>
<dbReference type="PANTHER" id="PTHR45784">
    <property type="entry name" value="C-TYPE LECTIN DOMAIN FAMILY 20 MEMBER A-RELATED"/>
    <property type="match status" value="1"/>
</dbReference>
<keyword evidence="5" id="KW-1185">Reference proteome</keyword>
<dbReference type="Proteomes" id="UP001187415">
    <property type="component" value="Unassembled WGS sequence"/>
</dbReference>
<dbReference type="PROSITE" id="PS00615">
    <property type="entry name" value="C_TYPE_LECTIN_1"/>
    <property type="match status" value="1"/>
</dbReference>
<comment type="caution">
    <text evidence="4">The sequence shown here is derived from an EMBL/GenBank/DDBJ whole genome shotgun (WGS) entry which is preliminary data.</text>
</comment>
<dbReference type="SUPFAM" id="SSF56436">
    <property type="entry name" value="C-type lectin-like"/>
    <property type="match status" value="2"/>
</dbReference>